<evidence type="ECO:0000313" key="1">
    <source>
        <dbReference type="EMBL" id="MDH0363914.1"/>
    </source>
</evidence>
<dbReference type="RefSeq" id="WP_279860317.1">
    <property type="nucleotide sequence ID" value="NZ_JAODZU010000015.1"/>
</dbReference>
<comment type="caution">
    <text evidence="1">The sequence shown here is derived from an EMBL/GenBank/DDBJ whole genome shotgun (WGS) entry which is preliminary data.</text>
</comment>
<sequence>ITPPLHRGGVSSWQKWRFFYVIPPSAHCINHASFSTLKNNHPAPTCASISNDLLKLFNLSPPCLQRMSKK</sequence>
<evidence type="ECO:0000313" key="2">
    <source>
        <dbReference type="Proteomes" id="UP001158297"/>
    </source>
</evidence>
<organism evidence="1 2">
    <name type="scientific">Comamonas aquatica</name>
    <dbReference type="NCBI Taxonomy" id="225991"/>
    <lineage>
        <taxon>Bacteria</taxon>
        <taxon>Pseudomonadati</taxon>
        <taxon>Pseudomonadota</taxon>
        <taxon>Betaproteobacteria</taxon>
        <taxon>Burkholderiales</taxon>
        <taxon>Comamonadaceae</taxon>
        <taxon>Comamonas</taxon>
    </lineage>
</organism>
<protein>
    <submittedName>
        <fullName evidence="1">Uncharacterized protein</fullName>
    </submittedName>
</protein>
<feature type="non-terminal residue" evidence="1">
    <location>
        <position position="1"/>
    </location>
</feature>
<proteinExistence type="predicted"/>
<gene>
    <name evidence="1" type="ORF">N7330_12775</name>
</gene>
<accession>A0AA42HTC5</accession>
<dbReference type="Proteomes" id="UP001158297">
    <property type="component" value="Unassembled WGS sequence"/>
</dbReference>
<dbReference type="EMBL" id="JAODZU010000015">
    <property type="protein sequence ID" value="MDH0363914.1"/>
    <property type="molecule type" value="Genomic_DNA"/>
</dbReference>
<dbReference type="AlphaFoldDB" id="A0AA42HTC5"/>
<reference evidence="1" key="1">
    <citation type="submission" date="2022-09" db="EMBL/GenBank/DDBJ databases">
        <title>Intensive care unit water sources are persistently colonized with multi-drug resistant bacteria and are the site of extensive horizontal gene transfer of antibiotic resistance genes.</title>
        <authorList>
            <person name="Diorio-Toth L."/>
        </authorList>
    </citation>
    <scope>NUCLEOTIDE SEQUENCE</scope>
    <source>
        <strain evidence="1">GD04130</strain>
    </source>
</reference>
<name>A0AA42HTC5_9BURK</name>